<accession>A0A9Q1KPQ5</accession>
<evidence type="ECO:0000256" key="5">
    <source>
        <dbReference type="ARBA" id="ARBA00023242"/>
    </source>
</evidence>
<dbReference type="GO" id="GO:0000932">
    <property type="term" value="C:P-body"/>
    <property type="evidence" value="ECO:0007669"/>
    <property type="project" value="TreeGrafter"/>
</dbReference>
<dbReference type="GO" id="GO:0030015">
    <property type="term" value="C:CCR4-NOT core complex"/>
    <property type="evidence" value="ECO:0007669"/>
    <property type="project" value="InterPro"/>
</dbReference>
<dbReference type="Pfam" id="PF12842">
    <property type="entry name" value="DUF3819"/>
    <property type="match status" value="1"/>
</dbReference>
<evidence type="ECO:0000256" key="2">
    <source>
        <dbReference type="ARBA" id="ARBA00022491"/>
    </source>
</evidence>
<evidence type="ECO:0000256" key="1">
    <source>
        <dbReference type="ARBA" id="ARBA00004123"/>
    </source>
</evidence>
<dbReference type="GO" id="GO:0000289">
    <property type="term" value="P:nuclear-transcribed mRNA poly(A) tail shortening"/>
    <property type="evidence" value="ECO:0007669"/>
    <property type="project" value="UniProtKB-ARBA"/>
</dbReference>
<evidence type="ECO:0000259" key="8">
    <source>
        <dbReference type="Pfam" id="PF16415"/>
    </source>
</evidence>
<organism evidence="10 11">
    <name type="scientific">Carnegiea gigantea</name>
    <dbReference type="NCBI Taxonomy" id="171969"/>
    <lineage>
        <taxon>Eukaryota</taxon>
        <taxon>Viridiplantae</taxon>
        <taxon>Streptophyta</taxon>
        <taxon>Embryophyta</taxon>
        <taxon>Tracheophyta</taxon>
        <taxon>Spermatophyta</taxon>
        <taxon>Magnoliopsida</taxon>
        <taxon>eudicotyledons</taxon>
        <taxon>Gunneridae</taxon>
        <taxon>Pentapetalae</taxon>
        <taxon>Caryophyllales</taxon>
        <taxon>Cactineae</taxon>
        <taxon>Cactaceae</taxon>
        <taxon>Cactoideae</taxon>
        <taxon>Echinocereeae</taxon>
        <taxon>Carnegiea</taxon>
    </lineage>
</organism>
<dbReference type="InterPro" id="IPR032193">
    <property type="entry name" value="CNOT1_TTP_bind"/>
</dbReference>
<dbReference type="GO" id="GO:0005634">
    <property type="term" value="C:nucleus"/>
    <property type="evidence" value="ECO:0007669"/>
    <property type="project" value="UniProtKB-SubCell"/>
</dbReference>
<dbReference type="OrthoDB" id="1933107at2759"/>
<evidence type="ECO:0000259" key="9">
    <source>
        <dbReference type="Pfam" id="PF16417"/>
    </source>
</evidence>
<dbReference type="InterPro" id="IPR007196">
    <property type="entry name" value="CCR4-Not_Not1_C"/>
</dbReference>
<keyword evidence="4" id="KW-0804">Transcription</keyword>
<dbReference type="GO" id="GO:0017148">
    <property type="term" value="P:negative regulation of translation"/>
    <property type="evidence" value="ECO:0007669"/>
    <property type="project" value="InterPro"/>
</dbReference>
<keyword evidence="3" id="KW-0805">Transcription regulation</keyword>
<dbReference type="Pfam" id="PF04054">
    <property type="entry name" value="Not1"/>
    <property type="match status" value="1"/>
</dbReference>
<feature type="domain" description="CCR4-NOT transcription complex subunit 1 CAF1-binding" evidence="8">
    <location>
        <begin position="379"/>
        <end position="610"/>
    </location>
</feature>
<dbReference type="PANTHER" id="PTHR13162">
    <property type="entry name" value="CCR4-NOT TRANSCRIPTION COMPLEX"/>
    <property type="match status" value="1"/>
</dbReference>
<dbReference type="InterPro" id="IPR024557">
    <property type="entry name" value="CNOT1_dom_4"/>
</dbReference>
<dbReference type="EMBL" id="JAKOGI010000039">
    <property type="protein sequence ID" value="KAJ8447308.1"/>
    <property type="molecule type" value="Genomic_DNA"/>
</dbReference>
<comment type="subcellular location">
    <subcellularLocation>
        <location evidence="1">Nucleus</location>
    </subcellularLocation>
</comment>
<keyword evidence="11" id="KW-1185">Reference proteome</keyword>
<dbReference type="Gene3D" id="1.25.40.840">
    <property type="entry name" value="CCR4-NOT transcription complex subunit 1 TTP binding domain"/>
    <property type="match status" value="1"/>
</dbReference>
<dbReference type="Gene3D" id="1.25.40.800">
    <property type="match status" value="1"/>
</dbReference>
<dbReference type="InterPro" id="IPR032191">
    <property type="entry name" value="CNOT1_CAF1_bind"/>
</dbReference>
<gene>
    <name evidence="10" type="ORF">Cgig2_013085</name>
</gene>
<evidence type="ECO:0000259" key="6">
    <source>
        <dbReference type="Pfam" id="PF04054"/>
    </source>
</evidence>
<feature type="domain" description="CCR4-NOT transcription complex subunit 1 TTP binding" evidence="9">
    <location>
        <begin position="93"/>
        <end position="256"/>
    </location>
</feature>
<dbReference type="FunFam" id="1.25.40.180:FF:000012">
    <property type="entry name" value="Ccr4-Not transcription complex subunit"/>
    <property type="match status" value="1"/>
</dbReference>
<keyword evidence="2" id="KW-0678">Repressor</keyword>
<evidence type="ECO:0000313" key="10">
    <source>
        <dbReference type="EMBL" id="KAJ8447308.1"/>
    </source>
</evidence>
<comment type="caution">
    <text evidence="10">The sequence shown here is derived from an EMBL/GenBank/DDBJ whole genome shotgun (WGS) entry which is preliminary data.</text>
</comment>
<name>A0A9Q1KPQ5_9CARY</name>
<evidence type="ECO:0000259" key="7">
    <source>
        <dbReference type="Pfam" id="PF12842"/>
    </source>
</evidence>
<proteinExistence type="predicted"/>
<sequence length="1757" mass="195711">MASPMLLPQESLGFLKESQCLTSSEDNTNRLSQTGAVSGLHSWTASIIVKVVHVLQANAWRAYSKTVSDEIEKLHISSMHGNSYRQSDEVHGSSSLDTHSVDVKVEANYYFQCMFSEQLTVDEMVQMLAHFKESSEKREQSIFKCIISILLEEYKFFPNYPERQLGLAAVLFGSVIKCQLVTHLTLGIALRCVLGALRKVADSKMFTFGTKALEQFVSRLYEWPQYCNHILQISHMHSSHPQLVACIEEVLAQRSHSENDPVDQLNISSTTVDKSIGTTSLQQGQLLSSSMYLYPSQQVLAADVNKASMRTSNSMKHFVATSVQSSSTSLADAVSLPEMERALGAPCIASTQEINSARFSFTMNIQRLVAAAVQRETPVEAPTTEIQDKISFIINNITAATIEAKAEEFSETLNEQYFPWFAEYMVIKRVSIEPNFHELYLKFLDKVNSKALNNKIVQAAYESCKVLLSSELIKLSSEERFLLKNLGSWLGKLTIGRNECLRACEIDPKSLIIEDCGVLIVNPFHQAYEKGSMIAVIPFVTKILESCQSSVAYRPPNPWTMAILELLAAIYAMPNLKMNLKFDIQVFYRRLGIQINNVTRTSLLRDHVRAVEGNLDFSNKDIGALPATDAEDKLGDKVSDAYRESVLGLTQNMGYTEWKNQIRIQFSINVSMYKIPHLCLKGCHAIVLNISSSVPSLGAHIVVDPNLSIGGLQIRFASVVLDAMNRALKEMVPTVLQPSVSIATQTTLKLVIKDYALQLDEHRIFSAAHLMVANLAGNLAHLSCKEPLRFSISSWLRSILQGSGLTNEIMEQVVQLVTEDNLELGCAIIAQAAADKALQTIDNEISHLLSLRRRHGETLGSSIYDASLYAQGPLGLPETFRSMPQFLSLPQQRVYEYFLSLSLQNQQFNQGTDPALAGHFPCSVGGDLPQRFSASSRQLNSNAYLSGVGNTGFSKGDLLVNLASEEIKPSPPQILSCVASNHIRFLDGVLQQCPKVGSILVSSSCVPAVESQSLKSSAGGKESGISSQPSYLCSASVGTGLSEPLLAVGDALDKYDRVALKLKTALANDGWEIEIQPFVSEILQIILRGSNQHEAAFAVARKVFKSFSTRTLLLALSRGDCCIRKLASLFVLTEGLSLTSFMYYAEAATEFAVSLLQTLVNIEPKVMSELQNLIEALSQLAPMPGVPESLRQLAETIRNLAANTASLPSAASEKDDENRLAREEKVSLLFTEWYQICKIPGGNNDLCAKFVSQLYQNGLLRGDDLSDHFFHYLLNLSVSHWKVKQSSQSVQSSFLAIDIYSKLVFSILKVLAVTVRTIQDDHDERKENFNSSPYLRLFVFLSCHIHCSLSLRLVAAGNPLLVVSCFISYPKKECSSVMANSVSHVKVLSAFANAFHILQPLKAPGFRTFFSFAWLELITHKLFMPKLLMANNQMGWPFFHLLLLDLFQFMEPYLRNAELTDPIAASIFRVTNSLVLLQIRFLYQGTLRMLLVLLHDVPDFLCDYHFSFCDVIPPKCVHMRNIILSAFPCNIRVPDPFTPNVKIDILRETSKAPRIRSEVDAALQANQMKDNIDDYLKTRQQRSPFLSKLKQRLLLTPSEASRSGTCYNVPLINSLVLYVGMQASQLLQPQNISLSQPVITNLSVNEAALDIFRTLAMGLDSEGRYVFLNAIANQLRYPNSHTGYFSYILCCLFSDAHQVIVKEQITRVLVERLTVEKPHPWGLLVTLSELMKNSKYNFWNDSFTQCVPEIQDLLESA</sequence>
<reference evidence="10" key="1">
    <citation type="submission" date="2022-04" db="EMBL/GenBank/DDBJ databases">
        <title>Carnegiea gigantea Genome sequencing and assembly v2.</title>
        <authorList>
            <person name="Copetti D."/>
            <person name="Sanderson M.J."/>
            <person name="Burquez A."/>
            <person name="Wojciechowski M.F."/>
        </authorList>
    </citation>
    <scope>NUCLEOTIDE SEQUENCE</scope>
    <source>
        <strain evidence="10">SGP5-SGP5p</strain>
        <tissue evidence="10">Aerial part</tissue>
    </source>
</reference>
<dbReference type="FunFam" id="1.25.40.800:FF:000001">
    <property type="entry name" value="CCR4-NOT transcription complex subunit 1"/>
    <property type="match status" value="1"/>
</dbReference>
<evidence type="ECO:0000313" key="11">
    <source>
        <dbReference type="Proteomes" id="UP001153076"/>
    </source>
</evidence>
<feature type="domain" description="CCR4-Not complex component Not1 C-terminal" evidence="6">
    <location>
        <begin position="1382"/>
        <end position="1756"/>
    </location>
</feature>
<dbReference type="GO" id="GO:0060090">
    <property type="term" value="F:molecular adaptor activity"/>
    <property type="evidence" value="ECO:0007669"/>
    <property type="project" value="TreeGrafter"/>
</dbReference>
<dbReference type="InterPro" id="IPR040398">
    <property type="entry name" value="Not1"/>
</dbReference>
<dbReference type="Pfam" id="PF16415">
    <property type="entry name" value="CNOT1_CAF1_bind"/>
    <property type="match status" value="1"/>
</dbReference>
<evidence type="ECO:0000256" key="3">
    <source>
        <dbReference type="ARBA" id="ARBA00023015"/>
    </source>
</evidence>
<dbReference type="FunFam" id="1.25.40.840:FF:000003">
    <property type="entry name" value="Transcription regulator"/>
    <property type="match status" value="1"/>
</dbReference>
<dbReference type="Proteomes" id="UP001153076">
    <property type="component" value="Unassembled WGS sequence"/>
</dbReference>
<dbReference type="Gene3D" id="1.25.40.790">
    <property type="match status" value="1"/>
</dbReference>
<protein>
    <recommendedName>
        <fullName evidence="12">CCR4-NOT transcription complex subunit 1</fullName>
    </recommendedName>
</protein>
<dbReference type="Gene3D" id="1.25.40.180">
    <property type="match status" value="1"/>
</dbReference>
<dbReference type="InterPro" id="IPR038535">
    <property type="entry name" value="CNOT1_TTP_bind_sf"/>
</dbReference>
<evidence type="ECO:0000256" key="4">
    <source>
        <dbReference type="ARBA" id="ARBA00023163"/>
    </source>
</evidence>
<feature type="domain" description="CCR4-NOT transcription complex subunit 1" evidence="7">
    <location>
        <begin position="717"/>
        <end position="855"/>
    </location>
</feature>
<dbReference type="PANTHER" id="PTHR13162:SF8">
    <property type="entry name" value="CCR4-NOT TRANSCRIPTION COMPLEX SUBUNIT 1"/>
    <property type="match status" value="1"/>
</dbReference>
<keyword evidence="5" id="KW-0539">Nucleus</keyword>
<dbReference type="Pfam" id="PF16417">
    <property type="entry name" value="CNOT1_TTP_bind"/>
    <property type="match status" value="1"/>
</dbReference>
<evidence type="ECO:0008006" key="12">
    <source>
        <dbReference type="Google" id="ProtNLM"/>
    </source>
</evidence>